<sequence>MIKLTDLQDVPPGLREEHRNYMRIAKQAKEIELQTNATTVENAHFGMTEIGILVVVSLLVLSVIATIFKYIIRKC</sequence>
<comment type="caution">
    <text evidence="2">The sequence shown here is derived from an EMBL/GenBank/DDBJ whole genome shotgun (WGS) entry which is preliminary data.</text>
</comment>
<feature type="transmembrane region" description="Helical" evidence="1">
    <location>
        <begin position="50"/>
        <end position="72"/>
    </location>
</feature>
<evidence type="ECO:0000313" key="2">
    <source>
        <dbReference type="EMBL" id="ORD94149.1"/>
    </source>
</evidence>
<evidence type="ECO:0000313" key="3">
    <source>
        <dbReference type="Proteomes" id="UP000192639"/>
    </source>
</evidence>
<reference evidence="2 3" key="1">
    <citation type="journal article" date="2017" name="Environ. Microbiol.">
        <title>Decay of the glycolytic pathway and adaptation to intranuclear parasitism within Enterocytozoonidae microsporidia.</title>
        <authorList>
            <person name="Wiredu Boakye D."/>
            <person name="Jaroenlak P."/>
            <person name="Prachumwat A."/>
            <person name="Williams T.A."/>
            <person name="Bateman K.S."/>
            <person name="Itsathitphaisarn O."/>
            <person name="Sritunyalucksana K."/>
            <person name="Paszkiewicz K.H."/>
            <person name="Moore K.A."/>
            <person name="Stentiford G.D."/>
            <person name="Williams B.A."/>
        </authorList>
    </citation>
    <scope>NUCLEOTIDE SEQUENCE [LARGE SCALE GENOMIC DNA]</scope>
    <source>
        <strain evidence="2 3">GB1</strain>
    </source>
</reference>
<dbReference type="AlphaFoldDB" id="A0A1Y1S6U6"/>
<keyword evidence="1" id="KW-0812">Transmembrane</keyword>
<gene>
    <name evidence="2" type="ORF">ECANGB1_1075</name>
</gene>
<protein>
    <submittedName>
        <fullName evidence="2">Uncharacterized protein</fullName>
    </submittedName>
</protein>
<dbReference type="Proteomes" id="UP000192639">
    <property type="component" value="Unassembled WGS sequence"/>
</dbReference>
<keyword evidence="1" id="KW-0472">Membrane</keyword>
<evidence type="ECO:0000256" key="1">
    <source>
        <dbReference type="SAM" id="Phobius"/>
    </source>
</evidence>
<name>A0A1Y1S6U6_9MICR</name>
<organism evidence="2 3">
    <name type="scientific">Enterospora canceri</name>
    <dbReference type="NCBI Taxonomy" id="1081671"/>
    <lineage>
        <taxon>Eukaryota</taxon>
        <taxon>Fungi</taxon>
        <taxon>Fungi incertae sedis</taxon>
        <taxon>Microsporidia</taxon>
        <taxon>Enterocytozoonidae</taxon>
        <taxon>Enterospora</taxon>
    </lineage>
</organism>
<dbReference type="VEuPathDB" id="MicrosporidiaDB:ECANGB1_1075"/>
<keyword evidence="1" id="KW-1133">Transmembrane helix</keyword>
<proteinExistence type="predicted"/>
<dbReference type="EMBL" id="LWDP01000030">
    <property type="protein sequence ID" value="ORD94149.1"/>
    <property type="molecule type" value="Genomic_DNA"/>
</dbReference>
<keyword evidence="3" id="KW-1185">Reference proteome</keyword>
<accession>A0A1Y1S6U6</accession>